<dbReference type="GO" id="GO:0016746">
    <property type="term" value="F:acyltransferase activity"/>
    <property type="evidence" value="ECO:0007669"/>
    <property type="project" value="UniProtKB-KW"/>
</dbReference>
<evidence type="ECO:0000313" key="8">
    <source>
        <dbReference type="Proteomes" id="UP001165427"/>
    </source>
</evidence>
<dbReference type="RefSeq" id="WP_246906034.1">
    <property type="nucleotide sequence ID" value="NZ_JALJRB010000008.1"/>
</dbReference>
<name>A0AA41R2W9_9BACT</name>
<dbReference type="PANTHER" id="PTHR30606">
    <property type="entry name" value="LIPID A BIOSYNTHESIS LAUROYL ACYLTRANSFERASE"/>
    <property type="match status" value="1"/>
</dbReference>
<evidence type="ECO:0000256" key="2">
    <source>
        <dbReference type="ARBA" id="ARBA00022475"/>
    </source>
</evidence>
<keyword evidence="3" id="KW-0997">Cell inner membrane</keyword>
<comment type="caution">
    <text evidence="7">The sequence shown here is derived from an EMBL/GenBank/DDBJ whole genome shotgun (WGS) entry which is preliminary data.</text>
</comment>
<evidence type="ECO:0000313" key="7">
    <source>
        <dbReference type="EMBL" id="MCJ8500736.1"/>
    </source>
</evidence>
<evidence type="ECO:0000256" key="1">
    <source>
        <dbReference type="ARBA" id="ARBA00004533"/>
    </source>
</evidence>
<dbReference type="PIRSF" id="PIRSF026649">
    <property type="entry name" value="MsbB"/>
    <property type="match status" value="1"/>
</dbReference>
<dbReference type="PANTHER" id="PTHR30606:SF10">
    <property type="entry name" value="PHOSPHATIDYLINOSITOL MANNOSIDE ACYLTRANSFERASE"/>
    <property type="match status" value="1"/>
</dbReference>
<sequence length="314" mass="36264">MPTRNLSYRLIKGVITLLARVPRPLMARLAVPVGRLWYSLDRRHRTIAADNMARAMGDTFSERQRERLLRANFIQLATTALEMPSLLHLSRDNLDQYALFEGVEHVIRARDQGKGVLLLTGHFGNWELFNLVTALKFGPGYALARPLDYAPMDRVLNEIRTRTGNTMVDKQDSANRVRQLLRDKQMVGILLDQNASWYEGVYVRFFGQPACTNKGMAMFALRYGTPVVPAYNIRGRDGRYNIIFEPPLPMIKTGDTRRDILDNTLQYNRAIENFIRKAPDHWFWVHRRWRIIGVPEKARDKIVVDDGIELDLSQ</sequence>
<evidence type="ECO:0000256" key="6">
    <source>
        <dbReference type="ARBA" id="ARBA00023315"/>
    </source>
</evidence>
<dbReference type="GO" id="GO:0009247">
    <property type="term" value="P:glycolipid biosynthetic process"/>
    <property type="evidence" value="ECO:0007669"/>
    <property type="project" value="UniProtKB-ARBA"/>
</dbReference>
<evidence type="ECO:0000256" key="3">
    <source>
        <dbReference type="ARBA" id="ARBA00022519"/>
    </source>
</evidence>
<keyword evidence="6 7" id="KW-0012">Acyltransferase</keyword>
<keyword evidence="2" id="KW-1003">Cell membrane</keyword>
<dbReference type="Pfam" id="PF03279">
    <property type="entry name" value="Lip_A_acyltrans"/>
    <property type="match status" value="1"/>
</dbReference>
<keyword evidence="8" id="KW-1185">Reference proteome</keyword>
<evidence type="ECO:0000256" key="4">
    <source>
        <dbReference type="ARBA" id="ARBA00022679"/>
    </source>
</evidence>
<dbReference type="InterPro" id="IPR004960">
    <property type="entry name" value="LipA_acyltrans"/>
</dbReference>
<accession>A0AA41R2W9</accession>
<dbReference type="EMBL" id="JALJRB010000008">
    <property type="protein sequence ID" value="MCJ8500736.1"/>
    <property type="molecule type" value="Genomic_DNA"/>
</dbReference>
<dbReference type="AlphaFoldDB" id="A0AA41R2W9"/>
<reference evidence="7" key="1">
    <citation type="submission" date="2022-04" db="EMBL/GenBank/DDBJ databases">
        <title>Desulfatitalea alkaliphila sp. nov., a novel anaerobic sulfate-reducing bacterium isolated from terrestrial mud volcano, Taman Peninsula, Russia.</title>
        <authorList>
            <person name="Khomyakova M.A."/>
            <person name="Merkel A.Y."/>
            <person name="Slobodkin A.I."/>
        </authorList>
    </citation>
    <scope>NUCLEOTIDE SEQUENCE</scope>
    <source>
        <strain evidence="7">M08but</strain>
    </source>
</reference>
<organism evidence="7 8">
    <name type="scientific">Desulfatitalea alkaliphila</name>
    <dbReference type="NCBI Taxonomy" id="2929485"/>
    <lineage>
        <taxon>Bacteria</taxon>
        <taxon>Pseudomonadati</taxon>
        <taxon>Thermodesulfobacteriota</taxon>
        <taxon>Desulfobacteria</taxon>
        <taxon>Desulfobacterales</taxon>
        <taxon>Desulfosarcinaceae</taxon>
        <taxon>Desulfatitalea</taxon>
    </lineage>
</organism>
<dbReference type="GO" id="GO:0005886">
    <property type="term" value="C:plasma membrane"/>
    <property type="evidence" value="ECO:0007669"/>
    <property type="project" value="UniProtKB-SubCell"/>
</dbReference>
<keyword evidence="4" id="KW-0808">Transferase</keyword>
<dbReference type="CDD" id="cd07984">
    <property type="entry name" value="LPLAT_LABLAT-like"/>
    <property type="match status" value="1"/>
</dbReference>
<comment type="subcellular location">
    <subcellularLocation>
        <location evidence="1">Cell inner membrane</location>
    </subcellularLocation>
</comment>
<protein>
    <submittedName>
        <fullName evidence="7">Lysophospholipid acyltransferase family protein</fullName>
    </submittedName>
</protein>
<dbReference type="Proteomes" id="UP001165427">
    <property type="component" value="Unassembled WGS sequence"/>
</dbReference>
<gene>
    <name evidence="7" type="ORF">MRX98_09155</name>
</gene>
<proteinExistence type="predicted"/>
<evidence type="ECO:0000256" key="5">
    <source>
        <dbReference type="ARBA" id="ARBA00023136"/>
    </source>
</evidence>
<keyword evidence="5" id="KW-0472">Membrane</keyword>